<reference evidence="2 3" key="1">
    <citation type="submission" date="2017-07" db="EMBL/GenBank/DDBJ databases">
        <title>Bifidobacterium novel species.</title>
        <authorList>
            <person name="Lugli G.A."/>
            <person name="Milani C."/>
            <person name="Duranti S."/>
            <person name="Mangifesta M."/>
        </authorList>
    </citation>
    <scope>NUCLEOTIDE SEQUENCE [LARGE SCALE GENOMIC DNA]</scope>
    <source>
        <strain evidence="3">Uis1B</strain>
    </source>
</reference>
<protein>
    <recommendedName>
        <fullName evidence="1">HTH cro/C1-type domain-containing protein</fullName>
    </recommendedName>
</protein>
<dbReference type="EMBL" id="NMWU01000051">
    <property type="protein sequence ID" value="PLS29997.1"/>
    <property type="molecule type" value="Genomic_DNA"/>
</dbReference>
<dbReference type="SMART" id="SM00530">
    <property type="entry name" value="HTH_XRE"/>
    <property type="match status" value="1"/>
</dbReference>
<dbReference type="GO" id="GO:0003677">
    <property type="term" value="F:DNA binding"/>
    <property type="evidence" value="ECO:0007669"/>
    <property type="project" value="InterPro"/>
</dbReference>
<feature type="domain" description="HTH cro/C1-type" evidence="1">
    <location>
        <begin position="19"/>
        <end position="48"/>
    </location>
</feature>
<dbReference type="PROSITE" id="PS50943">
    <property type="entry name" value="HTH_CROC1"/>
    <property type="match status" value="1"/>
</dbReference>
<keyword evidence="3" id="KW-1185">Reference proteome</keyword>
<dbReference type="Proteomes" id="UP000235050">
    <property type="component" value="Unassembled WGS sequence"/>
</dbReference>
<accession>A0A2N5J735</accession>
<proteinExistence type="predicted"/>
<dbReference type="InterPro" id="IPR010982">
    <property type="entry name" value="Lambda_DNA-bd_dom_sf"/>
</dbReference>
<comment type="caution">
    <text evidence="2">The sequence shown here is derived from an EMBL/GenBank/DDBJ whole genome shotgun (WGS) entry which is preliminary data.</text>
</comment>
<evidence type="ECO:0000313" key="3">
    <source>
        <dbReference type="Proteomes" id="UP000235050"/>
    </source>
</evidence>
<dbReference type="SUPFAM" id="SSF47413">
    <property type="entry name" value="lambda repressor-like DNA-binding domains"/>
    <property type="match status" value="1"/>
</dbReference>
<gene>
    <name evidence="2" type="ORF">Uis1B_2179</name>
</gene>
<dbReference type="Pfam" id="PF01381">
    <property type="entry name" value="HTH_3"/>
    <property type="match status" value="1"/>
</dbReference>
<sequence>MVSDAVERGPFVSRSKADFRVMRESLGLSQAQVARLVGVSRQTVVAWEDPGEFYPPRREAWDLVEGLWARADARARAIVEMAVSAARVARERGVEPAPLLLSYWRCKADFRRAGNAGDWPSENAAVRMAADRLAVLGVPCSVAYAEVDA</sequence>
<organism evidence="2 3">
    <name type="scientific">Bifidobacterium margollesii</name>
    <dbReference type="NCBI Taxonomy" id="2020964"/>
    <lineage>
        <taxon>Bacteria</taxon>
        <taxon>Bacillati</taxon>
        <taxon>Actinomycetota</taxon>
        <taxon>Actinomycetes</taxon>
        <taxon>Bifidobacteriales</taxon>
        <taxon>Bifidobacteriaceae</taxon>
        <taxon>Bifidobacterium</taxon>
    </lineage>
</organism>
<dbReference type="RefSeq" id="WP_207763426.1">
    <property type="nucleotide sequence ID" value="NZ_NMWU01000051.1"/>
</dbReference>
<evidence type="ECO:0000313" key="2">
    <source>
        <dbReference type="EMBL" id="PLS29997.1"/>
    </source>
</evidence>
<evidence type="ECO:0000259" key="1">
    <source>
        <dbReference type="PROSITE" id="PS50943"/>
    </source>
</evidence>
<dbReference type="CDD" id="cd00093">
    <property type="entry name" value="HTH_XRE"/>
    <property type="match status" value="1"/>
</dbReference>
<dbReference type="Gene3D" id="1.10.260.40">
    <property type="entry name" value="lambda repressor-like DNA-binding domains"/>
    <property type="match status" value="1"/>
</dbReference>
<name>A0A2N5J735_9BIFI</name>
<dbReference type="AlphaFoldDB" id="A0A2N5J735"/>
<dbReference type="InterPro" id="IPR001387">
    <property type="entry name" value="Cro/C1-type_HTH"/>
</dbReference>